<evidence type="ECO:0000313" key="3">
    <source>
        <dbReference type="Proteomes" id="UP001305647"/>
    </source>
</evidence>
<evidence type="ECO:0000259" key="1">
    <source>
        <dbReference type="Pfam" id="PF24564"/>
    </source>
</evidence>
<protein>
    <recommendedName>
        <fullName evidence="1">DUF7605 domain-containing protein</fullName>
    </recommendedName>
</protein>
<reference evidence="2" key="1">
    <citation type="journal article" date="2023" name="Mol. Phylogenet. Evol.">
        <title>Genome-scale phylogeny and comparative genomics of the fungal order Sordariales.</title>
        <authorList>
            <person name="Hensen N."/>
            <person name="Bonometti L."/>
            <person name="Westerberg I."/>
            <person name="Brannstrom I.O."/>
            <person name="Guillou S."/>
            <person name="Cros-Aarteil S."/>
            <person name="Calhoun S."/>
            <person name="Haridas S."/>
            <person name="Kuo A."/>
            <person name="Mondo S."/>
            <person name="Pangilinan J."/>
            <person name="Riley R."/>
            <person name="LaButti K."/>
            <person name="Andreopoulos B."/>
            <person name="Lipzen A."/>
            <person name="Chen C."/>
            <person name="Yan M."/>
            <person name="Daum C."/>
            <person name="Ng V."/>
            <person name="Clum A."/>
            <person name="Steindorff A."/>
            <person name="Ohm R.A."/>
            <person name="Martin F."/>
            <person name="Silar P."/>
            <person name="Natvig D.O."/>
            <person name="Lalanne C."/>
            <person name="Gautier V."/>
            <person name="Ament-Velasquez S.L."/>
            <person name="Kruys A."/>
            <person name="Hutchinson M.I."/>
            <person name="Powell A.J."/>
            <person name="Barry K."/>
            <person name="Miller A.N."/>
            <person name="Grigoriev I.V."/>
            <person name="Debuchy R."/>
            <person name="Gladieux P."/>
            <person name="Hiltunen Thoren M."/>
            <person name="Johannesson H."/>
        </authorList>
    </citation>
    <scope>NUCLEOTIDE SEQUENCE</scope>
    <source>
        <strain evidence="2">CBS 757.83</strain>
    </source>
</reference>
<dbReference type="Pfam" id="PF24564">
    <property type="entry name" value="DUF7605"/>
    <property type="match status" value="1"/>
</dbReference>
<evidence type="ECO:0000313" key="2">
    <source>
        <dbReference type="EMBL" id="KAK4098674.1"/>
    </source>
</evidence>
<dbReference type="InterPro" id="IPR056024">
    <property type="entry name" value="DUF7605"/>
</dbReference>
<keyword evidence="3" id="KW-1185">Reference proteome</keyword>
<proteinExistence type="predicted"/>
<dbReference type="Proteomes" id="UP001305647">
    <property type="component" value="Unassembled WGS sequence"/>
</dbReference>
<feature type="domain" description="DUF7605" evidence="1">
    <location>
        <begin position="2"/>
        <end position="113"/>
    </location>
</feature>
<comment type="caution">
    <text evidence="2">The sequence shown here is derived from an EMBL/GenBank/DDBJ whole genome shotgun (WGS) entry which is preliminary data.</text>
</comment>
<reference evidence="2" key="2">
    <citation type="submission" date="2023-05" db="EMBL/GenBank/DDBJ databases">
        <authorList>
            <consortium name="Lawrence Berkeley National Laboratory"/>
            <person name="Steindorff A."/>
            <person name="Hensen N."/>
            <person name="Bonometti L."/>
            <person name="Westerberg I."/>
            <person name="Brannstrom I.O."/>
            <person name="Guillou S."/>
            <person name="Cros-Aarteil S."/>
            <person name="Calhoun S."/>
            <person name="Haridas S."/>
            <person name="Kuo A."/>
            <person name="Mondo S."/>
            <person name="Pangilinan J."/>
            <person name="Riley R."/>
            <person name="Labutti K."/>
            <person name="Andreopoulos B."/>
            <person name="Lipzen A."/>
            <person name="Chen C."/>
            <person name="Yanf M."/>
            <person name="Daum C."/>
            <person name="Ng V."/>
            <person name="Clum A."/>
            <person name="Ohm R."/>
            <person name="Martin F."/>
            <person name="Silar P."/>
            <person name="Natvig D."/>
            <person name="Lalanne C."/>
            <person name="Gautier V."/>
            <person name="Ament-Velasquez S.L."/>
            <person name="Kruys A."/>
            <person name="Hutchinson M.I."/>
            <person name="Powell A.J."/>
            <person name="Barry K."/>
            <person name="Miller A.N."/>
            <person name="Grigoriev I.V."/>
            <person name="Debuchy R."/>
            <person name="Gladieux P."/>
            <person name="Thoren M.H."/>
            <person name="Johannesson H."/>
        </authorList>
    </citation>
    <scope>NUCLEOTIDE SEQUENCE</scope>
    <source>
        <strain evidence="2">CBS 757.83</strain>
    </source>
</reference>
<name>A0AAN6PXX9_9PEZI</name>
<organism evidence="2 3">
    <name type="scientific">Parathielavia hyrcaniae</name>
    <dbReference type="NCBI Taxonomy" id="113614"/>
    <lineage>
        <taxon>Eukaryota</taxon>
        <taxon>Fungi</taxon>
        <taxon>Dikarya</taxon>
        <taxon>Ascomycota</taxon>
        <taxon>Pezizomycotina</taxon>
        <taxon>Sordariomycetes</taxon>
        <taxon>Sordariomycetidae</taxon>
        <taxon>Sordariales</taxon>
        <taxon>Chaetomiaceae</taxon>
        <taxon>Parathielavia</taxon>
    </lineage>
</organism>
<gene>
    <name evidence="2" type="ORF">N658DRAFT_488215</name>
</gene>
<dbReference type="EMBL" id="MU863656">
    <property type="protein sequence ID" value="KAK4098674.1"/>
    <property type="molecule type" value="Genomic_DNA"/>
</dbReference>
<sequence>MTWKMRAELEFQWDIVEGEIEPVFQQLLATVLDQHDAVKTVIRAASLPSNLRTKLLSGLDVKFQICRFHIARIRDEFAVDVKLLRRYASDSGDGSYISDAMAPTYRAASKEDGILFSSALVVLSPALEGLLIHVPGNGKNRGQIKIVDGRIADGALFSGVRVALEARMDALLKTTKT</sequence>
<accession>A0AAN6PXX9</accession>
<dbReference type="AlphaFoldDB" id="A0AAN6PXX9"/>